<organism evidence="1 2">
    <name type="scientific">Emcibacter nanhaiensis</name>
    <dbReference type="NCBI Taxonomy" id="1505037"/>
    <lineage>
        <taxon>Bacteria</taxon>
        <taxon>Pseudomonadati</taxon>
        <taxon>Pseudomonadota</taxon>
        <taxon>Alphaproteobacteria</taxon>
        <taxon>Emcibacterales</taxon>
        <taxon>Emcibacteraceae</taxon>
        <taxon>Emcibacter</taxon>
    </lineage>
</organism>
<dbReference type="AlphaFoldDB" id="A0A501PA62"/>
<dbReference type="OrthoDB" id="8481589at2"/>
<dbReference type="RefSeq" id="WP_139941574.1">
    <property type="nucleotide sequence ID" value="NZ_JBHSYP010000005.1"/>
</dbReference>
<gene>
    <name evidence="1" type="ORF">FIV46_14110</name>
</gene>
<proteinExistence type="predicted"/>
<comment type="caution">
    <text evidence="1">The sequence shown here is derived from an EMBL/GenBank/DDBJ whole genome shotgun (WGS) entry which is preliminary data.</text>
</comment>
<evidence type="ECO:0000313" key="2">
    <source>
        <dbReference type="Proteomes" id="UP000319148"/>
    </source>
</evidence>
<reference evidence="2" key="1">
    <citation type="submission" date="2019-06" db="EMBL/GenBank/DDBJ databases">
        <title>The complete genome of Emcibacter congregatus ZYLT.</title>
        <authorList>
            <person name="Zhao Z."/>
        </authorList>
    </citation>
    <scope>NUCLEOTIDE SEQUENCE [LARGE SCALE GENOMIC DNA]</scope>
    <source>
        <strain evidence="2">MCCC 1A06723</strain>
    </source>
</reference>
<protein>
    <submittedName>
        <fullName evidence="1">PAS domain-containing protein</fullName>
    </submittedName>
</protein>
<keyword evidence="2" id="KW-1185">Reference proteome</keyword>
<dbReference type="EMBL" id="VFIY01000018">
    <property type="protein sequence ID" value="TPD57259.1"/>
    <property type="molecule type" value="Genomic_DNA"/>
</dbReference>
<sequence>MMSGQNRTQKFFVYLPPPKNMFKSPIDNSDLDLAPLKALFNYWQKIRGERDMPAKADFSPAAVPKLLPYIALFEVEENPRRYRTRLVGSKITEIFGLNITGAYTDERPEFDEFMKRQSWLVENKTPYLYIDSLEWINKEYLHYKGLGLPFSDDMENVNFIMYGVFNYSPDTR</sequence>
<name>A0A501PA62_9PROT</name>
<evidence type="ECO:0000313" key="1">
    <source>
        <dbReference type="EMBL" id="TPD57259.1"/>
    </source>
</evidence>
<dbReference type="InterPro" id="IPR009922">
    <property type="entry name" value="DUF1457"/>
</dbReference>
<accession>A0A501PA62</accession>
<dbReference type="Proteomes" id="UP000319148">
    <property type="component" value="Unassembled WGS sequence"/>
</dbReference>
<dbReference type="Pfam" id="PF07310">
    <property type="entry name" value="PAS_5"/>
    <property type="match status" value="1"/>
</dbReference>